<feature type="compositionally biased region" description="Acidic residues" evidence="4">
    <location>
        <begin position="167"/>
        <end position="180"/>
    </location>
</feature>
<dbReference type="InterPro" id="IPR036770">
    <property type="entry name" value="Ankyrin_rpt-contain_sf"/>
</dbReference>
<evidence type="ECO:0000313" key="6">
    <source>
        <dbReference type="Proteomes" id="UP000242877"/>
    </source>
</evidence>
<gene>
    <name evidence="5" type="ORF">AAP_03688</name>
</gene>
<dbReference type="VEuPathDB" id="FungiDB:AAP_03688"/>
<name>A0A162IA14_9EURO</name>
<dbReference type="SUPFAM" id="SSF48403">
    <property type="entry name" value="Ankyrin repeat"/>
    <property type="match status" value="1"/>
</dbReference>
<dbReference type="OrthoDB" id="10057496at2759"/>
<dbReference type="AlphaFoldDB" id="A0A162IA14"/>
<feature type="repeat" description="ANK" evidence="3">
    <location>
        <begin position="108"/>
        <end position="140"/>
    </location>
</feature>
<dbReference type="SMART" id="SM00248">
    <property type="entry name" value="ANK"/>
    <property type="match status" value="2"/>
</dbReference>
<organism evidence="5 6">
    <name type="scientific">Ascosphaera apis ARSEF 7405</name>
    <dbReference type="NCBI Taxonomy" id="392613"/>
    <lineage>
        <taxon>Eukaryota</taxon>
        <taxon>Fungi</taxon>
        <taxon>Dikarya</taxon>
        <taxon>Ascomycota</taxon>
        <taxon>Pezizomycotina</taxon>
        <taxon>Eurotiomycetes</taxon>
        <taxon>Eurotiomycetidae</taxon>
        <taxon>Onygenales</taxon>
        <taxon>Ascosphaeraceae</taxon>
        <taxon>Ascosphaera</taxon>
    </lineage>
</organism>
<dbReference type="InterPro" id="IPR002110">
    <property type="entry name" value="Ankyrin_rpt"/>
</dbReference>
<dbReference type="Gene3D" id="1.25.40.20">
    <property type="entry name" value="Ankyrin repeat-containing domain"/>
    <property type="match status" value="1"/>
</dbReference>
<dbReference type="EMBL" id="AZGZ01000016">
    <property type="protein sequence ID" value="KZZ90593.1"/>
    <property type="molecule type" value="Genomic_DNA"/>
</dbReference>
<accession>A0A162IA14</accession>
<keyword evidence="6" id="KW-1185">Reference proteome</keyword>
<reference evidence="5 6" key="1">
    <citation type="journal article" date="2016" name="Genome Biol. Evol.">
        <title>Divergent and convergent evolution of fungal pathogenicity.</title>
        <authorList>
            <person name="Shang Y."/>
            <person name="Xiao G."/>
            <person name="Zheng P."/>
            <person name="Cen K."/>
            <person name="Zhan S."/>
            <person name="Wang C."/>
        </authorList>
    </citation>
    <scope>NUCLEOTIDE SEQUENCE [LARGE SCALE GENOMIC DNA]</scope>
    <source>
        <strain evidence="5 6">ARSEF 7405</strain>
    </source>
</reference>
<dbReference type="PANTHER" id="PTHR24173:SF74">
    <property type="entry name" value="ANKYRIN REPEAT DOMAIN-CONTAINING PROTEIN 16"/>
    <property type="match status" value="1"/>
</dbReference>
<evidence type="ECO:0000256" key="1">
    <source>
        <dbReference type="ARBA" id="ARBA00022737"/>
    </source>
</evidence>
<dbReference type="PROSITE" id="PS50088">
    <property type="entry name" value="ANK_REPEAT"/>
    <property type="match status" value="1"/>
</dbReference>
<dbReference type="Proteomes" id="UP000242877">
    <property type="component" value="Unassembled WGS sequence"/>
</dbReference>
<evidence type="ECO:0000313" key="5">
    <source>
        <dbReference type="EMBL" id="KZZ90593.1"/>
    </source>
</evidence>
<sequence length="234" mass="25286">MSEATRIPLTIDDIDDLIYSARVGDLEALKEDITRLGSTHNCSPADIIVAAVDRQPESEGGTGACLLHYPAANGNIEIVNYLLETLNGDSQTKPSPQLSKLIDLRNYSGNTPLHWAAINTQLECVKALVKAGADVRAKNQDGHDAAFLAERTEWDAAREGEEKAEKPEEEEIEVEVSGEENAEKPLPPMSKAMQVVHHLLDIDNERAEKKTDATAESSSAAAKGDAMEGVEKTA</sequence>
<evidence type="ECO:0000256" key="3">
    <source>
        <dbReference type="PROSITE-ProRule" id="PRU00023"/>
    </source>
</evidence>
<feature type="compositionally biased region" description="Basic and acidic residues" evidence="4">
    <location>
        <begin position="198"/>
        <end position="213"/>
    </location>
</feature>
<feature type="compositionally biased region" description="Basic and acidic residues" evidence="4">
    <location>
        <begin position="156"/>
        <end position="166"/>
    </location>
</feature>
<comment type="caution">
    <text evidence="5">The sequence shown here is derived from an EMBL/GenBank/DDBJ whole genome shotgun (WGS) entry which is preliminary data.</text>
</comment>
<dbReference type="PROSITE" id="PS50297">
    <property type="entry name" value="ANK_REP_REGION"/>
    <property type="match status" value="1"/>
</dbReference>
<dbReference type="Pfam" id="PF12796">
    <property type="entry name" value="Ank_2"/>
    <property type="match status" value="1"/>
</dbReference>
<protein>
    <submittedName>
        <fullName evidence="5">Ankyrin repeat-containing domain protein</fullName>
    </submittedName>
</protein>
<evidence type="ECO:0000256" key="2">
    <source>
        <dbReference type="ARBA" id="ARBA00023043"/>
    </source>
</evidence>
<keyword evidence="2 3" id="KW-0040">ANK repeat</keyword>
<feature type="region of interest" description="Disordered" evidence="4">
    <location>
        <begin position="156"/>
        <end position="234"/>
    </location>
</feature>
<dbReference type="PANTHER" id="PTHR24173">
    <property type="entry name" value="ANKYRIN REPEAT CONTAINING"/>
    <property type="match status" value="1"/>
</dbReference>
<feature type="compositionally biased region" description="Basic and acidic residues" evidence="4">
    <location>
        <begin position="225"/>
        <end position="234"/>
    </location>
</feature>
<evidence type="ECO:0000256" key="4">
    <source>
        <dbReference type="SAM" id="MobiDB-lite"/>
    </source>
</evidence>
<proteinExistence type="predicted"/>
<keyword evidence="1" id="KW-0677">Repeat</keyword>